<comment type="caution">
    <text evidence="16">The sequence shown here is derived from an EMBL/GenBank/DDBJ whole genome shotgun (WGS) entry which is preliminary data.</text>
</comment>
<evidence type="ECO:0000256" key="4">
    <source>
        <dbReference type="ARBA" id="ARBA00022692"/>
    </source>
</evidence>
<feature type="compositionally biased region" description="Basic and acidic residues" evidence="12">
    <location>
        <begin position="555"/>
        <end position="567"/>
    </location>
</feature>
<evidence type="ECO:0000256" key="5">
    <source>
        <dbReference type="ARBA" id="ARBA00022737"/>
    </source>
</evidence>
<gene>
    <name evidence="16" type="ORF">KI387_005057</name>
</gene>
<evidence type="ECO:0000256" key="11">
    <source>
        <dbReference type="ARBA" id="ARBA00062948"/>
    </source>
</evidence>
<dbReference type="PANTHER" id="PTHR43394">
    <property type="entry name" value="ATP-DEPENDENT PERMEASE MDL1, MITOCHONDRIAL"/>
    <property type="match status" value="1"/>
</dbReference>
<feature type="region of interest" description="Disordered" evidence="12">
    <location>
        <begin position="542"/>
        <end position="567"/>
    </location>
</feature>
<name>A0AA38GJ82_TAXCH</name>
<feature type="transmembrane region" description="Helical" evidence="13">
    <location>
        <begin position="44"/>
        <end position="65"/>
    </location>
</feature>
<feature type="domain" description="ABC transporter" evidence="14">
    <location>
        <begin position="916"/>
        <end position="1152"/>
    </location>
</feature>
<dbReference type="InterPro" id="IPR039421">
    <property type="entry name" value="Type_1_exporter"/>
</dbReference>
<dbReference type="InterPro" id="IPR003439">
    <property type="entry name" value="ABC_transporter-like_ATP-bd"/>
</dbReference>
<dbReference type="GO" id="GO:0010329">
    <property type="term" value="F:auxin efflux transmembrane transporter activity"/>
    <property type="evidence" value="ECO:0007669"/>
    <property type="project" value="UniProtKB-ARBA"/>
</dbReference>
<dbReference type="Proteomes" id="UP000824469">
    <property type="component" value="Unassembled WGS sequence"/>
</dbReference>
<dbReference type="PROSITE" id="PS50929">
    <property type="entry name" value="ABC_TM1F"/>
    <property type="match status" value="2"/>
</dbReference>
<evidence type="ECO:0000259" key="14">
    <source>
        <dbReference type="PROSITE" id="PS50893"/>
    </source>
</evidence>
<evidence type="ECO:0000256" key="9">
    <source>
        <dbReference type="ARBA" id="ARBA00023136"/>
    </source>
</evidence>
<evidence type="ECO:0000256" key="2">
    <source>
        <dbReference type="ARBA" id="ARBA00007577"/>
    </source>
</evidence>
<comment type="similarity">
    <text evidence="2">Belongs to the ABC transporter superfamily. ABCB family. Multidrug resistance exporter (TC 3.A.1.201) subfamily.</text>
</comment>
<dbReference type="FunFam" id="3.40.50.300:FF:000205">
    <property type="entry name" value="ABC transporter B family member 4"/>
    <property type="match status" value="1"/>
</dbReference>
<evidence type="ECO:0000256" key="8">
    <source>
        <dbReference type="ARBA" id="ARBA00022989"/>
    </source>
</evidence>
<dbReference type="InterPro" id="IPR027417">
    <property type="entry name" value="P-loop_NTPase"/>
</dbReference>
<keyword evidence="5" id="KW-0677">Repeat</keyword>
<sequence length="1175" mass="129445">MKGAPHSNASPRNDEESKEDKEGELKIPSLPLYSFFRFADGFDWLLILVGTIGSIGSGLAIPIYLLLFGKVLNGLGQNTDTVSQNLLYTVYLSIGVCAAAWAERQTTKMRYKYLEAILRQDVTVFDTKMRTGAVVDSFTTDFLLIQESLGDKVLAQIRTVYSYVGESKAIKSYSKKLKPTVKLGYQEGLVKGVGLGAIKFITYAAWGTVSWYGGILTRKKVANPGDILSSIFNILIGLVSIGHLFSSLTTITKGRAAFNNIVDVFNWVPSLNHNLIDGLNPDQLQGTIEFQNVWFRYPSRPDVTVLQDFDLQIPAGNTLGLVGGSGSGKSTIISLLERFYNPTQGKILVDDVDIKTLNTKWLRQQIGFVSQEPVLFSTSIGENILYGKEDANEEEVIAAAKAANAHVFISNFPDGYDTKVGERGVQLSGGQKQRIAIARAIVKNPKILLLDEATSALDSASEQLVQMALNHIMIDRTTMVVSHRLSTIKDFDTIAVMKDGRIVEMGNHDQLIAKGDGGAYFSLINLQVLHYDTDQTVQVISNSSENQESNAESQVYEKDEDNTKKISDTASEVTASKCYVWRLLKMSAPDWPSGTLCTAGSMLLGTLIPTLALFMAESIDLFFLKDHHEMERQIRVKTFIFIGIAITGLVGNTLQQYFLGIMAENLSRRVREKMFSAILRNEVGWFDKAENSSLRTSSRMSSDGTHVKTVIGEIFLIVQNLTTFVVSLILCFRAQWEMSLVLLATYPLLAGANIAQKLSLKGFGGDQVKAHSEATAVAGEAVSNIRTLLAFNGENKVLCLFQNLLRKPVKRSLIRGQIIGCIYGLSQLGLYGSYGLALWNASRLVHNGTAHFFDVIVVYMILVVGSYALSETMILAPDVAKSREAVKSVFEILDRKTLMEPEDSRAFRVEDMKGDIEFRQVRFCYPSRPQIIVFDDLDLKLESGSNLALVGASGCGKSSIIALIERFYDPISGTVLIDGMDLRSLHLRSVRMHIALVQQEPALFATSIRDNILYGNEQAMEEEVIKAAEIANVHEFISKLPDGYGTMVGERGVEMSGGQKQRLAIARAVLKNPAILLLDEATSGLDAESERVVQEALERVIEGRTCIVVAHRLSTIKNVSTIAVVKNGRIAEEGSHLQLVGKPDSEYCRLLNINASLESDEGRGTEDNREINTEI</sequence>
<feature type="transmembrane region" description="Helical" evidence="13">
    <location>
        <begin position="710"/>
        <end position="732"/>
    </location>
</feature>
<feature type="compositionally biased region" description="Low complexity" evidence="12">
    <location>
        <begin position="542"/>
        <end position="554"/>
    </location>
</feature>
<reference evidence="16 17" key="1">
    <citation type="journal article" date="2021" name="Nat. Plants">
        <title>The Taxus genome provides insights into paclitaxel biosynthesis.</title>
        <authorList>
            <person name="Xiong X."/>
            <person name="Gou J."/>
            <person name="Liao Q."/>
            <person name="Li Y."/>
            <person name="Zhou Q."/>
            <person name="Bi G."/>
            <person name="Li C."/>
            <person name="Du R."/>
            <person name="Wang X."/>
            <person name="Sun T."/>
            <person name="Guo L."/>
            <person name="Liang H."/>
            <person name="Lu P."/>
            <person name="Wu Y."/>
            <person name="Zhang Z."/>
            <person name="Ro D.K."/>
            <person name="Shang Y."/>
            <person name="Huang S."/>
            <person name="Yan J."/>
        </authorList>
    </citation>
    <scope>NUCLEOTIDE SEQUENCE [LARGE SCALE GENOMIC DNA]</scope>
    <source>
        <strain evidence="16">Ta-2019</strain>
    </source>
</reference>
<dbReference type="InterPro" id="IPR036640">
    <property type="entry name" value="ABC1_TM_sf"/>
</dbReference>
<dbReference type="PROSITE" id="PS00211">
    <property type="entry name" value="ABC_TRANSPORTER_1"/>
    <property type="match status" value="2"/>
</dbReference>
<comment type="subunit">
    <text evidence="11">Interacts with 1-naphthylphthalamic acid (NPA).</text>
</comment>
<evidence type="ECO:0000256" key="7">
    <source>
        <dbReference type="ARBA" id="ARBA00022840"/>
    </source>
</evidence>
<evidence type="ECO:0000256" key="12">
    <source>
        <dbReference type="SAM" id="MobiDB-lite"/>
    </source>
</evidence>
<keyword evidence="4 13" id="KW-0812">Transmembrane</keyword>
<dbReference type="PROSITE" id="PS50893">
    <property type="entry name" value="ABC_TRANSPORTER_2"/>
    <property type="match status" value="2"/>
</dbReference>
<dbReference type="Gene3D" id="1.20.1560.10">
    <property type="entry name" value="ABC transporter type 1, transmembrane domain"/>
    <property type="match status" value="2"/>
</dbReference>
<dbReference type="InterPro" id="IPR017871">
    <property type="entry name" value="ABC_transporter-like_CS"/>
</dbReference>
<organism evidence="16 17">
    <name type="scientific">Taxus chinensis</name>
    <name type="common">Chinese yew</name>
    <name type="synonym">Taxus wallichiana var. chinensis</name>
    <dbReference type="NCBI Taxonomy" id="29808"/>
    <lineage>
        <taxon>Eukaryota</taxon>
        <taxon>Viridiplantae</taxon>
        <taxon>Streptophyta</taxon>
        <taxon>Embryophyta</taxon>
        <taxon>Tracheophyta</taxon>
        <taxon>Spermatophyta</taxon>
        <taxon>Pinopsida</taxon>
        <taxon>Pinidae</taxon>
        <taxon>Conifers II</taxon>
        <taxon>Cupressales</taxon>
        <taxon>Taxaceae</taxon>
        <taxon>Taxus</taxon>
    </lineage>
</organism>
<protein>
    <submittedName>
        <fullName evidence="16">Uncharacterized protein</fullName>
    </submittedName>
</protein>
<keyword evidence="9 13" id="KW-0472">Membrane</keyword>
<feature type="transmembrane region" description="Helical" evidence="13">
    <location>
        <begin position="85"/>
        <end position="102"/>
    </location>
</feature>
<dbReference type="CDD" id="cd03249">
    <property type="entry name" value="ABC_MTABC3_MDL1_MDL2"/>
    <property type="match status" value="2"/>
</dbReference>
<dbReference type="GO" id="GO:0005886">
    <property type="term" value="C:plasma membrane"/>
    <property type="evidence" value="ECO:0007669"/>
    <property type="project" value="UniProtKB-SubCell"/>
</dbReference>
<evidence type="ECO:0000256" key="13">
    <source>
        <dbReference type="SAM" id="Phobius"/>
    </source>
</evidence>
<keyword evidence="10" id="KW-0325">Glycoprotein</keyword>
<keyword evidence="3" id="KW-0813">Transport</keyword>
<dbReference type="GO" id="GO:0090374">
    <property type="term" value="P:oligopeptide export from mitochondrion"/>
    <property type="evidence" value="ECO:0007669"/>
    <property type="project" value="TreeGrafter"/>
</dbReference>
<dbReference type="Pfam" id="PF00005">
    <property type="entry name" value="ABC_tran"/>
    <property type="match status" value="2"/>
</dbReference>
<feature type="compositionally biased region" description="Basic and acidic residues" evidence="12">
    <location>
        <begin position="12"/>
        <end position="23"/>
    </location>
</feature>
<feature type="domain" description="ABC transmembrane type-1" evidence="15">
    <location>
        <begin position="153"/>
        <end position="253"/>
    </location>
</feature>
<dbReference type="CDD" id="cd18578">
    <property type="entry name" value="ABC_6TM_Pgp_ABCB1_D2_like"/>
    <property type="match status" value="1"/>
</dbReference>
<dbReference type="Pfam" id="PF00664">
    <property type="entry name" value="ABC_membrane"/>
    <property type="match status" value="2"/>
</dbReference>
<keyword evidence="7" id="KW-0067">ATP-binding</keyword>
<keyword evidence="8 13" id="KW-1133">Transmembrane helix</keyword>
<dbReference type="SMART" id="SM00382">
    <property type="entry name" value="AAA"/>
    <property type="match status" value="2"/>
</dbReference>
<feature type="region of interest" description="Disordered" evidence="12">
    <location>
        <begin position="1"/>
        <end position="23"/>
    </location>
</feature>
<evidence type="ECO:0000313" key="17">
    <source>
        <dbReference type="Proteomes" id="UP000824469"/>
    </source>
</evidence>
<proteinExistence type="inferred from homology"/>
<dbReference type="CDD" id="cd18577">
    <property type="entry name" value="ABC_6TM_Pgp_ABCB1_D1_like"/>
    <property type="match status" value="1"/>
</dbReference>
<feature type="domain" description="ABC transmembrane type-1" evidence="15">
    <location>
        <begin position="596"/>
        <end position="881"/>
    </location>
</feature>
<evidence type="ECO:0000256" key="10">
    <source>
        <dbReference type="ARBA" id="ARBA00023180"/>
    </source>
</evidence>
<feature type="transmembrane region" description="Helical" evidence="13">
    <location>
        <begin position="636"/>
        <end position="658"/>
    </location>
</feature>
<feature type="transmembrane region" description="Helical" evidence="13">
    <location>
        <begin position="227"/>
        <end position="245"/>
    </location>
</feature>
<dbReference type="GO" id="GO:0016887">
    <property type="term" value="F:ATP hydrolysis activity"/>
    <property type="evidence" value="ECO:0007669"/>
    <property type="project" value="InterPro"/>
</dbReference>
<keyword evidence="17" id="KW-1185">Reference proteome</keyword>
<evidence type="ECO:0000256" key="6">
    <source>
        <dbReference type="ARBA" id="ARBA00022741"/>
    </source>
</evidence>
<evidence type="ECO:0000256" key="1">
    <source>
        <dbReference type="ARBA" id="ARBA00004651"/>
    </source>
</evidence>
<dbReference type="GO" id="GO:0005743">
    <property type="term" value="C:mitochondrial inner membrane"/>
    <property type="evidence" value="ECO:0007669"/>
    <property type="project" value="TreeGrafter"/>
</dbReference>
<dbReference type="SUPFAM" id="SSF90123">
    <property type="entry name" value="ABC transporter transmembrane region"/>
    <property type="match status" value="2"/>
</dbReference>
<dbReference type="GO" id="GO:0010328">
    <property type="term" value="F:auxin influx transmembrane transporter activity"/>
    <property type="evidence" value="ECO:0007669"/>
    <property type="project" value="UniProtKB-ARBA"/>
</dbReference>
<dbReference type="FunFam" id="3.40.50.300:FF:000066">
    <property type="entry name" value="ABC transporter B family member 1"/>
    <property type="match status" value="1"/>
</dbReference>
<dbReference type="PANTHER" id="PTHR43394:SF11">
    <property type="entry name" value="ATP-BINDING CASSETTE TRANSPORTER"/>
    <property type="match status" value="1"/>
</dbReference>
<dbReference type="FunFam" id="1.20.1560.10:FF:000009">
    <property type="entry name" value="ABC transporter B family member 1"/>
    <property type="match status" value="1"/>
</dbReference>
<dbReference type="InterPro" id="IPR011527">
    <property type="entry name" value="ABC1_TM_dom"/>
</dbReference>
<keyword evidence="6" id="KW-0547">Nucleotide-binding</keyword>
<dbReference type="GO" id="GO:0015421">
    <property type="term" value="F:ABC-type oligopeptide transporter activity"/>
    <property type="evidence" value="ECO:0007669"/>
    <property type="project" value="TreeGrafter"/>
</dbReference>
<feature type="transmembrane region" description="Helical" evidence="13">
    <location>
        <begin position="812"/>
        <end position="830"/>
    </location>
</feature>
<dbReference type="EMBL" id="JAHRHJ020000002">
    <property type="protein sequence ID" value="KAH9324879.1"/>
    <property type="molecule type" value="Genomic_DNA"/>
</dbReference>
<accession>A0AA38GJ82</accession>
<dbReference type="InterPro" id="IPR003593">
    <property type="entry name" value="AAA+_ATPase"/>
</dbReference>
<evidence type="ECO:0000256" key="3">
    <source>
        <dbReference type="ARBA" id="ARBA00022448"/>
    </source>
</evidence>
<evidence type="ECO:0000313" key="16">
    <source>
        <dbReference type="EMBL" id="KAH9324879.1"/>
    </source>
</evidence>
<feature type="transmembrane region" description="Helical" evidence="13">
    <location>
        <begin position="850"/>
        <end position="869"/>
    </location>
</feature>
<dbReference type="SUPFAM" id="SSF52540">
    <property type="entry name" value="P-loop containing nucleoside triphosphate hydrolases"/>
    <property type="match status" value="2"/>
</dbReference>
<dbReference type="GO" id="GO:0005524">
    <property type="term" value="F:ATP binding"/>
    <property type="evidence" value="ECO:0007669"/>
    <property type="project" value="UniProtKB-KW"/>
</dbReference>
<evidence type="ECO:0000259" key="15">
    <source>
        <dbReference type="PROSITE" id="PS50929"/>
    </source>
</evidence>
<dbReference type="Gene3D" id="3.40.50.300">
    <property type="entry name" value="P-loop containing nucleotide triphosphate hydrolases"/>
    <property type="match status" value="2"/>
</dbReference>
<feature type="domain" description="ABC transporter" evidence="14">
    <location>
        <begin position="288"/>
        <end position="524"/>
    </location>
</feature>
<dbReference type="AlphaFoldDB" id="A0AA38GJ82"/>
<comment type="subcellular location">
    <subcellularLocation>
        <location evidence="1">Cell membrane</location>
        <topology evidence="1">Multi-pass membrane protein</topology>
    </subcellularLocation>
</comment>